<dbReference type="Proteomes" id="UP000443423">
    <property type="component" value="Unassembled WGS sequence"/>
</dbReference>
<keyword evidence="2" id="KW-1133">Transmembrane helix</keyword>
<feature type="transmembrane region" description="Helical" evidence="2">
    <location>
        <begin position="128"/>
        <end position="148"/>
    </location>
</feature>
<feature type="region of interest" description="Disordered" evidence="1">
    <location>
        <begin position="1"/>
        <end position="22"/>
    </location>
</feature>
<proteinExistence type="predicted"/>
<evidence type="ECO:0000313" key="5">
    <source>
        <dbReference type="Proteomes" id="UP000443423"/>
    </source>
</evidence>
<dbReference type="Pfam" id="PF24035">
    <property type="entry name" value="DUF7344"/>
    <property type="match status" value="1"/>
</dbReference>
<sequence length="190" mass="21392">MGKSGAGGLLRRDTPTEEGSLPKDEIFDLMSNHRRRYIIHHCKRENEPITLSDLAEQVAAWEKDKTIDELGSAERKTVYTSLQQTHLPRLERAGIITYDDGEVELTERTERLDIYLDIVPENSIPWGVYYLGLSLLSCVVVAGLWAGVLPTGAIPALTYPTVIVAAFTVSATYHSLTNRRYRFENFDQPP</sequence>
<gene>
    <name evidence="4" type="ORF">GJR99_11740</name>
</gene>
<evidence type="ECO:0000256" key="1">
    <source>
        <dbReference type="SAM" id="MobiDB-lite"/>
    </source>
</evidence>
<name>A0A6A8G7H7_9EURY</name>
<dbReference type="InterPro" id="IPR055768">
    <property type="entry name" value="DUF7344"/>
</dbReference>
<protein>
    <recommendedName>
        <fullName evidence="3">DUF7344 domain-containing protein</fullName>
    </recommendedName>
</protein>
<keyword evidence="2" id="KW-0812">Transmembrane</keyword>
<dbReference type="OrthoDB" id="331021at2157"/>
<keyword evidence="5" id="KW-1185">Reference proteome</keyword>
<dbReference type="InterPro" id="IPR036388">
    <property type="entry name" value="WH-like_DNA-bd_sf"/>
</dbReference>
<dbReference type="AlphaFoldDB" id="A0A6A8G7H7"/>
<dbReference type="EMBL" id="WKJQ01000001">
    <property type="protein sequence ID" value="MRW97240.1"/>
    <property type="molecule type" value="Genomic_DNA"/>
</dbReference>
<feature type="compositionally biased region" description="Basic and acidic residues" evidence="1">
    <location>
        <begin position="10"/>
        <end position="22"/>
    </location>
</feature>
<evidence type="ECO:0000313" key="4">
    <source>
        <dbReference type="EMBL" id="MRW97240.1"/>
    </source>
</evidence>
<feature type="transmembrane region" description="Helical" evidence="2">
    <location>
        <begin position="154"/>
        <end position="173"/>
    </location>
</feature>
<comment type="caution">
    <text evidence="4">The sequence shown here is derived from an EMBL/GenBank/DDBJ whole genome shotgun (WGS) entry which is preliminary data.</text>
</comment>
<evidence type="ECO:0000256" key="2">
    <source>
        <dbReference type="SAM" id="Phobius"/>
    </source>
</evidence>
<organism evidence="4 5">
    <name type="scientific">Haloferax marinum</name>
    <dbReference type="NCBI Taxonomy" id="2666143"/>
    <lineage>
        <taxon>Archaea</taxon>
        <taxon>Methanobacteriati</taxon>
        <taxon>Methanobacteriota</taxon>
        <taxon>Stenosarchaea group</taxon>
        <taxon>Halobacteria</taxon>
        <taxon>Halobacteriales</taxon>
        <taxon>Haloferacaceae</taxon>
        <taxon>Haloferax</taxon>
    </lineage>
</organism>
<keyword evidence="2" id="KW-0472">Membrane</keyword>
<reference evidence="4 5" key="1">
    <citation type="submission" date="2019-11" db="EMBL/GenBank/DDBJ databases">
        <title>Whole genome sequence of Haloferax sp. MBLA0078.</title>
        <authorList>
            <person name="Seo M.-J."/>
            <person name="Cho E.-S."/>
        </authorList>
    </citation>
    <scope>NUCLEOTIDE SEQUENCE [LARGE SCALE GENOMIC DNA]</scope>
    <source>
        <strain evidence="4 5">MBLA0078</strain>
    </source>
</reference>
<dbReference type="Gene3D" id="1.10.10.10">
    <property type="entry name" value="Winged helix-like DNA-binding domain superfamily/Winged helix DNA-binding domain"/>
    <property type="match status" value="1"/>
</dbReference>
<feature type="domain" description="DUF7344" evidence="3">
    <location>
        <begin position="27"/>
        <end position="101"/>
    </location>
</feature>
<dbReference type="RefSeq" id="WP_151112368.1">
    <property type="nucleotide sequence ID" value="NZ_WKJQ01000001.1"/>
</dbReference>
<evidence type="ECO:0000259" key="3">
    <source>
        <dbReference type="Pfam" id="PF24035"/>
    </source>
</evidence>
<accession>A0A6A8G7H7</accession>